<dbReference type="SUPFAM" id="SSF53850">
    <property type="entry name" value="Periplasmic binding protein-like II"/>
    <property type="match status" value="1"/>
</dbReference>
<dbReference type="HOGENOM" id="CLU_491464_0_0_2"/>
<keyword evidence="1" id="KW-1133">Transmembrane helix</keyword>
<keyword evidence="1" id="KW-0812">Transmembrane</keyword>
<evidence type="ECO:0000256" key="1">
    <source>
        <dbReference type="SAM" id="Phobius"/>
    </source>
</evidence>
<dbReference type="InterPro" id="IPR054925">
    <property type="entry name" value="GlcS_GBP"/>
</dbReference>
<organism evidence="2 3">
    <name type="scientific">Acidilobus saccharovorans (strain DSM 16705 / JCM 18335 / VKM B-2471 / 345-15)</name>
    <dbReference type="NCBI Taxonomy" id="666510"/>
    <lineage>
        <taxon>Archaea</taxon>
        <taxon>Thermoproteota</taxon>
        <taxon>Thermoprotei</taxon>
        <taxon>Acidilobales</taxon>
        <taxon>Acidilobaceae</taxon>
        <taxon>Acidilobus</taxon>
    </lineage>
</organism>
<sequence length="536" mass="58555">MNEMSSRSLSSAAIAAIVIVIVVVAAVGGYLAYVSTRHHVTTTTPTTTTTSVTTPITTTTTTTVTTITFYTWWATEGRIALDHVINAFEAAYPQYVISPEVIPGAGGTNAKFVVLGMMAAGKPPAAFQADTGPLIASYVLAAPSGARSFVNFTPIMMSMKGLWDNVVPAVVEASAYNGTMPSAPIDLERGALLFINMKALRQYNLPLPTNMSTLIYDTVQLAEHGVTPWMVPGADGGWDQLELWNNIYLSLLVQNFGPVGGARVYLETMYGVVDLGNSTIQSIINETDYLFLNFTSYDYPGWQDLTWTQGLSDLIDGKAVFQANGNWVPPYAYDYDNTTIYPATEPYISWPNVTVVAEPFPGTQEVYAIAIGSIGVPAGFPTTQEGVTFAEFFMSYQGQVTWGTWKAVPMYKNATSPKWWSFAPSRYVDWEQAISTPPDQFVWWMPDGGTFADVFGTWISQLLALQEVGKPYIPVYNSQFASMMHEECSEWYAAAKAGLGYLGLSGKPFDGYYPPWVIASTNSVNTSYVCPTYSLP</sequence>
<dbReference type="FunCoup" id="D9Q1E1">
    <property type="interactions" value="16"/>
</dbReference>
<keyword evidence="1" id="KW-0472">Membrane</keyword>
<feature type="transmembrane region" description="Helical" evidence="1">
    <location>
        <begin position="12"/>
        <end position="33"/>
    </location>
</feature>
<dbReference type="Gene3D" id="3.40.190.10">
    <property type="entry name" value="Periplasmic binding protein-like II"/>
    <property type="match status" value="2"/>
</dbReference>
<gene>
    <name evidence="2" type="ordered locus">ASAC_0723</name>
</gene>
<evidence type="ECO:0000313" key="2">
    <source>
        <dbReference type="EMBL" id="ADL19129.1"/>
    </source>
</evidence>
<name>D9Q1E1_ACIS3</name>
<accession>D9Q1E1</accession>
<dbReference type="EMBL" id="CP001742">
    <property type="protein sequence ID" value="ADL19129.1"/>
    <property type="molecule type" value="Genomic_DNA"/>
</dbReference>
<dbReference type="Proteomes" id="UP000000346">
    <property type="component" value="Chromosome"/>
</dbReference>
<dbReference type="AlphaFoldDB" id="D9Q1E1"/>
<reference evidence="2 3" key="1">
    <citation type="journal article" date="2010" name="Appl. Environ. Microbiol.">
        <title>The genome sequence of the crenarchaeon Acidilobus saccharovorans supports a new order, Acidilobales, and suggests an important ecological role in terrestrial acidic hot springs.</title>
        <authorList>
            <person name="Mardanov A.V."/>
            <person name="Svetlitchnyi V.A."/>
            <person name="Beletsky A.V."/>
            <person name="Prokofeva M.I."/>
            <person name="Bonch-Osmolovskaya E.A."/>
            <person name="Ravin N.V."/>
            <person name="Skryabin K.G."/>
        </authorList>
    </citation>
    <scope>NUCLEOTIDE SEQUENCE [LARGE SCALE GENOMIC DNA]</scope>
    <source>
        <strain evidence="3">DSM 16705 / JCM 18335 / VKM B-2471 / 345-15</strain>
    </source>
</reference>
<dbReference type="STRING" id="666510.ASAC_0723"/>
<evidence type="ECO:0000313" key="3">
    <source>
        <dbReference type="Proteomes" id="UP000000346"/>
    </source>
</evidence>
<dbReference type="InParanoid" id="D9Q1E1"/>
<protein>
    <submittedName>
        <fullName evidence="2">Sugar-binding periplasmic protein</fullName>
    </submittedName>
</protein>
<keyword evidence="3" id="KW-1185">Reference proteome</keyword>
<dbReference type="NCBIfam" id="NF040930">
    <property type="entry name" value="ABC_arch_GlcS"/>
    <property type="match status" value="1"/>
</dbReference>
<dbReference type="KEGG" id="asc:ASAC_0723"/>
<proteinExistence type="predicted"/>
<dbReference type="eggNOG" id="arCOG00150">
    <property type="taxonomic scope" value="Archaea"/>
</dbReference>